<dbReference type="HOGENOM" id="CLU_744137_0_0_1"/>
<proteinExistence type="predicted"/>
<keyword evidence="1" id="KW-0175">Coiled coil</keyword>
<keyword evidence="4" id="KW-1185">Reference proteome</keyword>
<feature type="compositionally biased region" description="Low complexity" evidence="2">
    <location>
        <begin position="40"/>
        <end position="49"/>
    </location>
</feature>
<reference evidence="3 4" key="1">
    <citation type="submission" date="2014-04" db="EMBL/GenBank/DDBJ databases">
        <authorList>
            <consortium name="DOE Joint Genome Institute"/>
            <person name="Kuo A."/>
            <person name="Martino E."/>
            <person name="Perotto S."/>
            <person name="Kohler A."/>
            <person name="Nagy L.G."/>
            <person name="Floudas D."/>
            <person name="Copeland A."/>
            <person name="Barry K.W."/>
            <person name="Cichocki N."/>
            <person name="Veneault-Fourrey C."/>
            <person name="LaButti K."/>
            <person name="Lindquist E.A."/>
            <person name="Lipzen A."/>
            <person name="Lundell T."/>
            <person name="Morin E."/>
            <person name="Murat C."/>
            <person name="Sun H."/>
            <person name="Tunlid A."/>
            <person name="Henrissat B."/>
            <person name="Grigoriev I.V."/>
            <person name="Hibbett D.S."/>
            <person name="Martin F."/>
            <person name="Nordberg H.P."/>
            <person name="Cantor M.N."/>
            <person name="Hua S.X."/>
        </authorList>
    </citation>
    <scope>NUCLEOTIDE SEQUENCE [LARGE SCALE GENOMIC DNA]</scope>
    <source>
        <strain evidence="3 4">Zn</strain>
    </source>
</reference>
<evidence type="ECO:0000313" key="3">
    <source>
        <dbReference type="EMBL" id="KIM95368.1"/>
    </source>
</evidence>
<protein>
    <submittedName>
        <fullName evidence="3">Uncharacterized protein</fullName>
    </submittedName>
</protein>
<feature type="compositionally biased region" description="Basic residues" evidence="2">
    <location>
        <begin position="1"/>
        <end position="15"/>
    </location>
</feature>
<feature type="region of interest" description="Disordered" evidence="2">
    <location>
        <begin position="342"/>
        <end position="372"/>
    </location>
</feature>
<evidence type="ECO:0000256" key="2">
    <source>
        <dbReference type="SAM" id="MobiDB-lite"/>
    </source>
</evidence>
<dbReference type="AlphaFoldDB" id="A0A0C3C8X9"/>
<evidence type="ECO:0000313" key="4">
    <source>
        <dbReference type="Proteomes" id="UP000054321"/>
    </source>
</evidence>
<organism evidence="3 4">
    <name type="scientific">Oidiodendron maius (strain Zn)</name>
    <dbReference type="NCBI Taxonomy" id="913774"/>
    <lineage>
        <taxon>Eukaryota</taxon>
        <taxon>Fungi</taxon>
        <taxon>Dikarya</taxon>
        <taxon>Ascomycota</taxon>
        <taxon>Pezizomycotina</taxon>
        <taxon>Leotiomycetes</taxon>
        <taxon>Leotiomycetes incertae sedis</taxon>
        <taxon>Myxotrichaceae</taxon>
        <taxon>Oidiodendron</taxon>
    </lineage>
</organism>
<feature type="region of interest" description="Disordered" evidence="2">
    <location>
        <begin position="70"/>
        <end position="116"/>
    </location>
</feature>
<name>A0A0C3C8X9_OIDMZ</name>
<dbReference type="OrthoDB" id="5430854at2759"/>
<feature type="region of interest" description="Disordered" evidence="2">
    <location>
        <begin position="1"/>
        <end position="57"/>
    </location>
</feature>
<reference evidence="4" key="2">
    <citation type="submission" date="2015-01" db="EMBL/GenBank/DDBJ databases">
        <title>Evolutionary Origins and Diversification of the Mycorrhizal Mutualists.</title>
        <authorList>
            <consortium name="DOE Joint Genome Institute"/>
            <consortium name="Mycorrhizal Genomics Consortium"/>
            <person name="Kohler A."/>
            <person name="Kuo A."/>
            <person name="Nagy L.G."/>
            <person name="Floudas D."/>
            <person name="Copeland A."/>
            <person name="Barry K.W."/>
            <person name="Cichocki N."/>
            <person name="Veneault-Fourrey C."/>
            <person name="LaButti K."/>
            <person name="Lindquist E.A."/>
            <person name="Lipzen A."/>
            <person name="Lundell T."/>
            <person name="Morin E."/>
            <person name="Murat C."/>
            <person name="Riley R."/>
            <person name="Ohm R."/>
            <person name="Sun H."/>
            <person name="Tunlid A."/>
            <person name="Henrissat B."/>
            <person name="Grigoriev I.V."/>
            <person name="Hibbett D.S."/>
            <person name="Martin F."/>
        </authorList>
    </citation>
    <scope>NUCLEOTIDE SEQUENCE [LARGE SCALE GENOMIC DNA]</scope>
    <source>
        <strain evidence="4">Zn</strain>
    </source>
</reference>
<evidence type="ECO:0000256" key="1">
    <source>
        <dbReference type="SAM" id="Coils"/>
    </source>
</evidence>
<dbReference type="EMBL" id="KN832887">
    <property type="protein sequence ID" value="KIM95368.1"/>
    <property type="molecule type" value="Genomic_DNA"/>
</dbReference>
<gene>
    <name evidence="3" type="ORF">OIDMADRAFT_148963</name>
</gene>
<feature type="coiled-coil region" evidence="1">
    <location>
        <begin position="288"/>
        <end position="315"/>
    </location>
</feature>
<accession>A0A0C3C8X9</accession>
<dbReference type="InParanoid" id="A0A0C3C8X9"/>
<sequence>MSKLSRALKRLKGKPKGKEGPQPVPESSDPARKAEPQPVPVATVTAPKATPQPPPAPVVAALRAKLQPLPVPTVTAPTTKSQPSPLPTVTAPIATPGHTPQATRQAPKLASKSVSKPAVQRHAGLYSGFTPSVAAVDQPTAKLVYGAKQTASAVLQNPPTSFTDFTNTRSTYARPDDDLDLIPTASYSSYARPSRYASAKPLGTFHTGGPLGGGLYLSTGGAVGGGAISQTIGSFGEGSVSRTGGSLGEAMGMQSLVQSPGPVRPSQLLRPYTPPDTAEAIPSPLSTLDQITAIIEEERGKLKRESERARELLQAYYSRRPSVPPSFAAESRRGPVRAQLVGKVQEPAQKYSTATQPPSMFKDEYVDEGMYD</sequence>
<dbReference type="Proteomes" id="UP000054321">
    <property type="component" value="Unassembled WGS sequence"/>
</dbReference>